<keyword evidence="2" id="KW-0808">Transferase</keyword>
<accession>F1L146</accession>
<keyword evidence="2" id="KW-0418">Kinase</keyword>
<organism evidence="2">
    <name type="scientific">Ascaris suum</name>
    <name type="common">Pig roundworm</name>
    <name type="synonym">Ascaris lumbricoides</name>
    <dbReference type="NCBI Taxonomy" id="6253"/>
    <lineage>
        <taxon>Eukaryota</taxon>
        <taxon>Metazoa</taxon>
        <taxon>Ecdysozoa</taxon>
        <taxon>Nematoda</taxon>
        <taxon>Chromadorea</taxon>
        <taxon>Rhabditida</taxon>
        <taxon>Spirurina</taxon>
        <taxon>Ascaridomorpha</taxon>
        <taxon>Ascaridoidea</taxon>
        <taxon>Ascarididae</taxon>
        <taxon>Ascaris</taxon>
    </lineage>
</organism>
<dbReference type="EMBL" id="JI169388">
    <property type="protein sequence ID" value="ADY43850.1"/>
    <property type="molecule type" value="mRNA"/>
</dbReference>
<dbReference type="PANTHER" id="PTHR11909">
    <property type="entry name" value="CASEIN KINASE-RELATED"/>
    <property type="match status" value="1"/>
</dbReference>
<evidence type="ECO:0000256" key="1">
    <source>
        <dbReference type="SAM" id="MobiDB-lite"/>
    </source>
</evidence>
<feature type="region of interest" description="Disordered" evidence="1">
    <location>
        <begin position="1"/>
        <end position="48"/>
    </location>
</feature>
<feature type="compositionally biased region" description="Basic and acidic residues" evidence="1">
    <location>
        <begin position="31"/>
        <end position="41"/>
    </location>
</feature>
<dbReference type="InterPro" id="IPR011009">
    <property type="entry name" value="Kinase-like_dom_sf"/>
</dbReference>
<dbReference type="Gene3D" id="1.10.510.10">
    <property type="entry name" value="Transferase(Phosphotransferase) domain 1"/>
    <property type="match status" value="1"/>
</dbReference>
<feature type="compositionally biased region" description="Acidic residues" evidence="1">
    <location>
        <begin position="468"/>
        <end position="477"/>
    </location>
</feature>
<protein>
    <submittedName>
        <fullName evidence="2">Serine/threonine-protein kinase</fullName>
    </submittedName>
</protein>
<dbReference type="InterPro" id="IPR050235">
    <property type="entry name" value="CK1_Ser-Thr_kinase"/>
</dbReference>
<reference evidence="2" key="1">
    <citation type="journal article" date="2011" name="Genome Res.">
        <title>Deep small RNA sequencing from the nematode Ascaris reveals conservation, functional diversification, and novel developmental profiles.</title>
        <authorList>
            <person name="Wang J."/>
            <person name="Czech B."/>
            <person name="Crunk A."/>
            <person name="Wallace A."/>
            <person name="Mitreva M."/>
            <person name="Hannon G.J."/>
            <person name="Davis R.E."/>
        </authorList>
    </citation>
    <scope>NUCLEOTIDE SEQUENCE</scope>
</reference>
<dbReference type="GO" id="GO:0016301">
    <property type="term" value="F:kinase activity"/>
    <property type="evidence" value="ECO:0007669"/>
    <property type="project" value="UniProtKB-KW"/>
</dbReference>
<feature type="region of interest" description="Disordered" evidence="1">
    <location>
        <begin position="445"/>
        <end position="477"/>
    </location>
</feature>
<feature type="compositionally biased region" description="Polar residues" evidence="1">
    <location>
        <begin position="15"/>
        <end position="30"/>
    </location>
</feature>
<sequence>MAENDVNVVDKDGSESTASGNETQMMSAESLTKRSANEAKTKQTSTDETPLKILNGLPMMKTDEIFDHRFRIYERIGWDDRVGATYFGLDEKENKEVILRIDRNDNALSVVKMEAVFLREAEKHHLWIFFEQVHSQAIYQQFCYLAIYHRDGPSLTDCTNYMKDHRFSHGTAGRLAYDILNILEAIHKLGYLLRSMHPSMFYLDVNSRHLFLFDRTTIQVDADQLQIPEANRWVGGPQYAPLAYHRGGSIKRRDELESLFYLLIEMVTGSLPWDSARADQIEDIKQKCIQQGVLLVGLPHEYARLQDHIMKIREEINYQFIGSLLKKIYQELGGVHDLDENFDFERDPTEDELPKFVLEKDTKTEDLEGKDGANVIACTDRKADTDNIGINENQPVNPTLKDENMAIRDERTIASGSQDHHHTIIDELSAQLSNIHLRTNDEQFDAEKENQPMETNFPQTRNVPPTELYEDEDHVDV</sequence>
<dbReference type="SUPFAM" id="SSF56112">
    <property type="entry name" value="Protein kinase-like (PK-like)"/>
    <property type="match status" value="1"/>
</dbReference>
<dbReference type="AlphaFoldDB" id="F1L146"/>
<proteinExistence type="evidence at transcript level"/>
<name>F1L146_ASCSU</name>
<evidence type="ECO:0000313" key="2">
    <source>
        <dbReference type="EMBL" id="ADY43850.1"/>
    </source>
</evidence>
<feature type="compositionally biased region" description="Polar residues" evidence="1">
    <location>
        <begin position="452"/>
        <end position="463"/>
    </location>
</feature>